<feature type="region of interest" description="Disordered" evidence="5">
    <location>
        <begin position="36"/>
        <end position="63"/>
    </location>
</feature>
<dbReference type="Gene3D" id="3.30.470.160">
    <property type="entry name" value="Inositol polyphosphate kinase"/>
    <property type="match status" value="1"/>
</dbReference>
<dbReference type="Pfam" id="PF03770">
    <property type="entry name" value="IPK"/>
    <property type="match status" value="1"/>
</dbReference>
<dbReference type="InterPro" id="IPR005522">
    <property type="entry name" value="IPK"/>
</dbReference>
<evidence type="ECO:0000313" key="6">
    <source>
        <dbReference type="EMBL" id="ORY28862.1"/>
    </source>
</evidence>
<evidence type="ECO:0000313" key="7">
    <source>
        <dbReference type="Proteomes" id="UP000193920"/>
    </source>
</evidence>
<dbReference type="GO" id="GO:0046854">
    <property type="term" value="P:phosphatidylinositol phosphate biosynthetic process"/>
    <property type="evidence" value="ECO:0007669"/>
    <property type="project" value="TreeGrafter"/>
</dbReference>
<keyword evidence="7" id="KW-1185">Reference proteome</keyword>
<evidence type="ECO:0000256" key="5">
    <source>
        <dbReference type="SAM" id="MobiDB-lite"/>
    </source>
</evidence>
<comment type="similarity">
    <text evidence="1 4">Belongs to the inositol phosphokinase (IPK) family.</text>
</comment>
<feature type="region of interest" description="Disordered" evidence="5">
    <location>
        <begin position="536"/>
        <end position="565"/>
    </location>
</feature>
<gene>
    <name evidence="6" type="ORF">LY90DRAFT_705632</name>
</gene>
<dbReference type="InterPro" id="IPR038286">
    <property type="entry name" value="IPK_sf"/>
</dbReference>
<comment type="caution">
    <text evidence="6">The sequence shown here is derived from an EMBL/GenBank/DDBJ whole genome shotgun (WGS) entry which is preliminary data.</text>
</comment>
<dbReference type="Proteomes" id="UP000193920">
    <property type="component" value="Unassembled WGS sequence"/>
</dbReference>
<organism evidence="6 7">
    <name type="scientific">Neocallimastix californiae</name>
    <dbReference type="NCBI Taxonomy" id="1754190"/>
    <lineage>
        <taxon>Eukaryota</taxon>
        <taxon>Fungi</taxon>
        <taxon>Fungi incertae sedis</taxon>
        <taxon>Chytridiomycota</taxon>
        <taxon>Chytridiomycota incertae sedis</taxon>
        <taxon>Neocallimastigomycetes</taxon>
        <taxon>Neocallimastigales</taxon>
        <taxon>Neocallimastigaceae</taxon>
        <taxon>Neocallimastix</taxon>
    </lineage>
</organism>
<protein>
    <recommendedName>
        <fullName evidence="4">Kinase</fullName>
        <ecNumber evidence="4">2.7.-.-</ecNumber>
    </recommendedName>
</protein>
<dbReference type="AlphaFoldDB" id="A0A1Y2B224"/>
<dbReference type="GO" id="GO:0005737">
    <property type="term" value="C:cytoplasm"/>
    <property type="evidence" value="ECO:0007669"/>
    <property type="project" value="TreeGrafter"/>
</dbReference>
<dbReference type="GO" id="GO:0000824">
    <property type="term" value="F:inositol-1,4,5,6-tetrakisphosphate 3-kinase activity"/>
    <property type="evidence" value="ECO:0007669"/>
    <property type="project" value="TreeGrafter"/>
</dbReference>
<proteinExistence type="inferred from homology"/>
<name>A0A1Y2B224_9FUNG</name>
<feature type="region of interest" description="Disordered" evidence="5">
    <location>
        <begin position="287"/>
        <end position="307"/>
    </location>
</feature>
<dbReference type="PANTHER" id="PTHR12400">
    <property type="entry name" value="INOSITOL POLYPHOSPHATE KINASE"/>
    <property type="match status" value="1"/>
</dbReference>
<keyword evidence="2 4" id="KW-0808">Transferase</keyword>
<feature type="compositionally biased region" description="Basic and acidic residues" evidence="5">
    <location>
        <begin position="544"/>
        <end position="554"/>
    </location>
</feature>
<evidence type="ECO:0000256" key="2">
    <source>
        <dbReference type="ARBA" id="ARBA00022679"/>
    </source>
</evidence>
<dbReference type="GO" id="GO:0008440">
    <property type="term" value="F:inositol-1,4,5-trisphosphate 3-kinase activity"/>
    <property type="evidence" value="ECO:0007669"/>
    <property type="project" value="TreeGrafter"/>
</dbReference>
<dbReference type="GO" id="GO:0032958">
    <property type="term" value="P:inositol phosphate biosynthetic process"/>
    <property type="evidence" value="ECO:0007669"/>
    <property type="project" value="InterPro"/>
</dbReference>
<sequence>MNFNKIPENKNQHYYSCSSLKQNISQTHLFLKTSYEKDDKSDDCPSSQIPSPPLSEASNEESNLTNKIQNINRENIIDKNSHNRSEQNLNDVTGIAENTNFKKQKKMINNYENSTKIFNNNNKTSFSCNYDELTIPKASLEPSDEDLTIQTNFPLKLYSHQVGGHTPFFWISDKALCKPMNNNERDFYELINKYHKDLLKYLPKYYGVVTLKVNNNSNNDRILKNDTVYSANNIAIKNKINKQNLYSSEEKDKNVNDDLPIIDTKNLKYQVSSEGICSPIIPQSTSRNNTMLDSTGSNNKESNRSFSSDDILDNSYLQCQRAKWNELGQDNNELKKFIVIEDLTRGFKNPCVLDLKMGTRQHGVFATKKKQLSQERKCEQTTSKSIGVRMCGMQVYKASTDTTIFRNKYQGRNVSKENFKREILSFFDNGEKLLVHYIPDIINQLKEIYSIIKNLKTFRLYSSSLLLYYDGFWGTKDDTDSHCKKRVKVKLIDFAHSTNISHLLKRDEHLLERNDILNAKKNGSYLIQIKSFKQNNPNAEDDNVDNHSEKHKSNEYVSVSFPPNHPNEPDKGYLFGLKNLIDTFENIYKETINLS</sequence>
<dbReference type="OrthoDB" id="2573163at2759"/>
<dbReference type="SUPFAM" id="SSF56104">
    <property type="entry name" value="SAICAR synthase-like"/>
    <property type="match status" value="1"/>
</dbReference>
<dbReference type="EMBL" id="MCOG01000183">
    <property type="protein sequence ID" value="ORY28862.1"/>
    <property type="molecule type" value="Genomic_DNA"/>
</dbReference>
<reference evidence="6 7" key="1">
    <citation type="submission" date="2016-08" db="EMBL/GenBank/DDBJ databases">
        <title>A Parts List for Fungal Cellulosomes Revealed by Comparative Genomics.</title>
        <authorList>
            <consortium name="DOE Joint Genome Institute"/>
            <person name="Haitjema C.H."/>
            <person name="Gilmore S.P."/>
            <person name="Henske J.K."/>
            <person name="Solomon K.V."/>
            <person name="De Groot R."/>
            <person name="Kuo A."/>
            <person name="Mondo S.J."/>
            <person name="Salamov A.A."/>
            <person name="Labutti K."/>
            <person name="Zhao Z."/>
            <person name="Chiniquy J."/>
            <person name="Barry K."/>
            <person name="Brewer H.M."/>
            <person name="Purvine S.O."/>
            <person name="Wright A.T."/>
            <person name="Boxma B."/>
            <person name="Van Alen T."/>
            <person name="Hackstein J.H."/>
            <person name="Baker S.E."/>
            <person name="Grigoriev I.V."/>
            <person name="O'Malley M.A."/>
        </authorList>
    </citation>
    <scope>NUCLEOTIDE SEQUENCE [LARGE SCALE GENOMIC DNA]</scope>
    <source>
        <strain evidence="6 7">G1</strain>
    </source>
</reference>
<evidence type="ECO:0000256" key="1">
    <source>
        <dbReference type="ARBA" id="ARBA00007374"/>
    </source>
</evidence>
<evidence type="ECO:0000256" key="3">
    <source>
        <dbReference type="ARBA" id="ARBA00022777"/>
    </source>
</evidence>
<keyword evidence="3 4" id="KW-0418">Kinase</keyword>
<dbReference type="STRING" id="1754190.A0A1Y2B224"/>
<evidence type="ECO:0000256" key="4">
    <source>
        <dbReference type="RuleBase" id="RU363090"/>
    </source>
</evidence>
<accession>A0A1Y2B224</accession>
<dbReference type="EC" id="2.7.-.-" evidence="4"/>
<dbReference type="PANTHER" id="PTHR12400:SF21">
    <property type="entry name" value="KINASE"/>
    <property type="match status" value="1"/>
</dbReference>
<dbReference type="GO" id="GO:0005634">
    <property type="term" value="C:nucleus"/>
    <property type="evidence" value="ECO:0007669"/>
    <property type="project" value="TreeGrafter"/>
</dbReference>